<protein>
    <submittedName>
        <fullName evidence="2">Uncharacterized protein</fullName>
    </submittedName>
</protein>
<evidence type="ECO:0000313" key="3">
    <source>
        <dbReference type="Proteomes" id="UP001215598"/>
    </source>
</evidence>
<gene>
    <name evidence="1" type="ORF">B0H16DRAFT_1277047</name>
    <name evidence="2" type="ORF">B0H16DRAFT_1277451</name>
</gene>
<accession>A0AAD7JHU8</accession>
<comment type="caution">
    <text evidence="2">The sequence shown here is derived from an EMBL/GenBank/DDBJ whole genome shotgun (WGS) entry which is preliminary data.</text>
</comment>
<dbReference type="Proteomes" id="UP001215598">
    <property type="component" value="Unassembled WGS sequence"/>
</dbReference>
<feature type="non-terminal residue" evidence="2">
    <location>
        <position position="1"/>
    </location>
</feature>
<evidence type="ECO:0000313" key="2">
    <source>
        <dbReference type="EMBL" id="KAJ7764208.1"/>
    </source>
</evidence>
<organism evidence="2 3">
    <name type="scientific">Mycena metata</name>
    <dbReference type="NCBI Taxonomy" id="1033252"/>
    <lineage>
        <taxon>Eukaryota</taxon>
        <taxon>Fungi</taxon>
        <taxon>Dikarya</taxon>
        <taxon>Basidiomycota</taxon>
        <taxon>Agaricomycotina</taxon>
        <taxon>Agaricomycetes</taxon>
        <taxon>Agaricomycetidae</taxon>
        <taxon>Agaricales</taxon>
        <taxon>Marasmiineae</taxon>
        <taxon>Mycenaceae</taxon>
        <taxon>Mycena</taxon>
    </lineage>
</organism>
<dbReference type="AlphaFoldDB" id="A0AAD7JHU8"/>
<reference evidence="2" key="1">
    <citation type="submission" date="2023-03" db="EMBL/GenBank/DDBJ databases">
        <title>Massive genome expansion in bonnet fungi (Mycena s.s.) driven by repeated elements and novel gene families across ecological guilds.</title>
        <authorList>
            <consortium name="Lawrence Berkeley National Laboratory"/>
            <person name="Harder C.B."/>
            <person name="Miyauchi S."/>
            <person name="Viragh M."/>
            <person name="Kuo A."/>
            <person name="Thoen E."/>
            <person name="Andreopoulos B."/>
            <person name="Lu D."/>
            <person name="Skrede I."/>
            <person name="Drula E."/>
            <person name="Henrissat B."/>
            <person name="Morin E."/>
            <person name="Kohler A."/>
            <person name="Barry K."/>
            <person name="LaButti K."/>
            <person name="Morin E."/>
            <person name="Salamov A."/>
            <person name="Lipzen A."/>
            <person name="Mereny Z."/>
            <person name="Hegedus B."/>
            <person name="Baldrian P."/>
            <person name="Stursova M."/>
            <person name="Weitz H."/>
            <person name="Taylor A."/>
            <person name="Grigoriev I.V."/>
            <person name="Nagy L.G."/>
            <person name="Martin F."/>
            <person name="Kauserud H."/>
        </authorList>
    </citation>
    <scope>NUCLEOTIDE SEQUENCE</scope>
    <source>
        <strain evidence="2">CBHHK182m</strain>
    </source>
</reference>
<sequence length="64" mass="7442">TKKENASLAQRIEILDWHHAQAKPSQSKTAAHFGPIYPNLCIKQPLVSSWLKDESKWREQWDEA</sequence>
<dbReference type="Gene3D" id="1.10.10.60">
    <property type="entry name" value="Homeodomain-like"/>
    <property type="match status" value="1"/>
</dbReference>
<keyword evidence="3" id="KW-1185">Reference proteome</keyword>
<proteinExistence type="predicted"/>
<dbReference type="EMBL" id="JARKIB010000103">
    <property type="protein sequence ID" value="KAJ7740354.1"/>
    <property type="molecule type" value="Genomic_DNA"/>
</dbReference>
<feature type="non-terminal residue" evidence="2">
    <location>
        <position position="64"/>
    </location>
</feature>
<evidence type="ECO:0000313" key="1">
    <source>
        <dbReference type="EMBL" id="KAJ7740354.1"/>
    </source>
</evidence>
<dbReference type="EMBL" id="JARKIB010000028">
    <property type="protein sequence ID" value="KAJ7764208.1"/>
    <property type="molecule type" value="Genomic_DNA"/>
</dbReference>
<name>A0AAD7JHU8_9AGAR</name>